<protein>
    <submittedName>
        <fullName evidence="2">Uncharacterized protein</fullName>
    </submittedName>
</protein>
<dbReference type="Proteomes" id="UP001208570">
    <property type="component" value="Unassembled WGS sequence"/>
</dbReference>
<dbReference type="EMBL" id="JAODUP010000501">
    <property type="protein sequence ID" value="KAK2148370.1"/>
    <property type="molecule type" value="Genomic_DNA"/>
</dbReference>
<keyword evidence="3" id="KW-1185">Reference proteome</keyword>
<sequence length="99" mass="11285">MIVDSSEVSAFPCRLLESASDEPATRIDQVFRLREPSPTAPRRNTHQPVHVHRVLTSDECQKRGAEKIRGEGRHKNQEAGPGRKWDGDEKREGERKREG</sequence>
<proteinExistence type="predicted"/>
<organism evidence="2 3">
    <name type="scientific">Paralvinella palmiformis</name>
    <dbReference type="NCBI Taxonomy" id="53620"/>
    <lineage>
        <taxon>Eukaryota</taxon>
        <taxon>Metazoa</taxon>
        <taxon>Spiralia</taxon>
        <taxon>Lophotrochozoa</taxon>
        <taxon>Annelida</taxon>
        <taxon>Polychaeta</taxon>
        <taxon>Sedentaria</taxon>
        <taxon>Canalipalpata</taxon>
        <taxon>Terebellida</taxon>
        <taxon>Terebelliformia</taxon>
        <taxon>Alvinellidae</taxon>
        <taxon>Paralvinella</taxon>
    </lineage>
</organism>
<feature type="region of interest" description="Disordered" evidence="1">
    <location>
        <begin position="27"/>
        <end position="99"/>
    </location>
</feature>
<name>A0AAD9J9W7_9ANNE</name>
<gene>
    <name evidence="2" type="ORF">LSH36_501g07013</name>
</gene>
<evidence type="ECO:0000313" key="3">
    <source>
        <dbReference type="Proteomes" id="UP001208570"/>
    </source>
</evidence>
<feature type="compositionally biased region" description="Basic residues" evidence="1">
    <location>
        <begin position="43"/>
        <end position="53"/>
    </location>
</feature>
<comment type="caution">
    <text evidence="2">The sequence shown here is derived from an EMBL/GenBank/DDBJ whole genome shotgun (WGS) entry which is preliminary data.</text>
</comment>
<evidence type="ECO:0000313" key="2">
    <source>
        <dbReference type="EMBL" id="KAK2148370.1"/>
    </source>
</evidence>
<dbReference type="AlphaFoldDB" id="A0AAD9J9W7"/>
<evidence type="ECO:0000256" key="1">
    <source>
        <dbReference type="SAM" id="MobiDB-lite"/>
    </source>
</evidence>
<feature type="compositionally biased region" description="Basic and acidic residues" evidence="1">
    <location>
        <begin position="55"/>
        <end position="99"/>
    </location>
</feature>
<reference evidence="2" key="1">
    <citation type="journal article" date="2023" name="Mol. Biol. Evol.">
        <title>Third-Generation Sequencing Reveals the Adaptive Role of the Epigenome in Three Deep-Sea Polychaetes.</title>
        <authorList>
            <person name="Perez M."/>
            <person name="Aroh O."/>
            <person name="Sun Y."/>
            <person name="Lan Y."/>
            <person name="Juniper S.K."/>
            <person name="Young C.R."/>
            <person name="Angers B."/>
            <person name="Qian P.Y."/>
        </authorList>
    </citation>
    <scope>NUCLEOTIDE SEQUENCE</scope>
    <source>
        <strain evidence="2">P08H-3</strain>
    </source>
</reference>
<accession>A0AAD9J9W7</accession>